<keyword evidence="2" id="KW-0472">Membrane</keyword>
<feature type="compositionally biased region" description="Low complexity" evidence="1">
    <location>
        <begin position="459"/>
        <end position="468"/>
    </location>
</feature>
<dbReference type="PANTHER" id="PTHR36424">
    <property type="entry name" value="PHEROMONE-REGULATED MEMBRANE PROTEIN 6"/>
    <property type="match status" value="1"/>
</dbReference>
<keyword evidence="2" id="KW-0812">Transmembrane</keyword>
<feature type="transmembrane region" description="Helical" evidence="2">
    <location>
        <begin position="137"/>
        <end position="156"/>
    </location>
</feature>
<sequence>MSQPYNQRQQKQSQPKKMGGCFWCFHSADWKREEILDHSFSLINVNDYTDRSTLMHIKYLWIFFVVFRTILVYLFDLYLLYQQGGEKFFPKNFKGGKAIQVNKDCEEKLKFGGKFANLSIVCKWMENDVVEFLTNNMFWLLLFSIVIASILSYMEFKKAQRVIKSQDISFAFTNLVAYRYYCIKSYAYYCFFQLIQNHTKRSDEIAFFIFFTFKGWKRFVFADTLRRVLNLTLFINNMIALKDNSWAWKDNEKEWFKVMTSGFILFSWLMTGIKLLIAFILYIPLLSIIQGNLKEYCCHKIDKRIGEIINSKTQQKIKKIQKIEKAKIEAAKKLGVKPNQLHLDESALKKGYDIELLPDPTLPQIDVDLNDVGAVTNNGNYYNQYNNNNQYGNNPYNNQYGGQYGVNNFGEPPRTQYQGSVVAYSDYSDSLNRPNYEGSNDSGSRTGSLPYNARNGYNQTQTQQPQPQYMNSPHNNVLANGAKQSPYTNNYRGPNKGTQQWNVGSNISPPSRNQGWNDQMSNSSSNFSNGFRRNGNRPSYDAVSVSSEEPLITPPPHSSNPRPINPRSQYPSNSRPQYPSNSRQNPPNSHPMMRK</sequence>
<feature type="compositionally biased region" description="Polar residues" evidence="1">
    <location>
        <begin position="431"/>
        <end position="449"/>
    </location>
</feature>
<dbReference type="EMBL" id="MCFH01000011">
    <property type="protein sequence ID" value="ORX54296.1"/>
    <property type="molecule type" value="Genomic_DNA"/>
</dbReference>
<feature type="compositionally biased region" description="Low complexity" evidence="1">
    <location>
        <begin position="521"/>
        <end position="537"/>
    </location>
</feature>
<feature type="transmembrane region" description="Helical" evidence="2">
    <location>
        <begin position="59"/>
        <end position="81"/>
    </location>
</feature>
<feature type="transmembrane region" description="Helical" evidence="2">
    <location>
        <begin position="263"/>
        <end position="285"/>
    </location>
</feature>
<evidence type="ECO:0000313" key="3">
    <source>
        <dbReference type="EMBL" id="ORX54296.1"/>
    </source>
</evidence>
<dbReference type="STRING" id="1754191.A0A1Y1VEN0"/>
<dbReference type="PANTHER" id="PTHR36424:SF1">
    <property type="entry name" value="LOW AFFINITY K(+) TRANSPORTER 1-RELATED"/>
    <property type="match status" value="1"/>
</dbReference>
<keyword evidence="4" id="KW-1185">Reference proteome</keyword>
<feature type="compositionally biased region" description="Low complexity" evidence="1">
    <location>
        <begin position="385"/>
        <end position="408"/>
    </location>
</feature>
<dbReference type="InterPro" id="IPR031606">
    <property type="entry name" value="Kch1/2"/>
</dbReference>
<feature type="region of interest" description="Disordered" evidence="1">
    <location>
        <begin position="431"/>
        <end position="595"/>
    </location>
</feature>
<comment type="caution">
    <text evidence="3">The sequence shown here is derived from an EMBL/GenBank/DDBJ whole genome shotgun (WGS) entry which is preliminary data.</text>
</comment>
<evidence type="ECO:0000313" key="4">
    <source>
        <dbReference type="Proteomes" id="UP000193719"/>
    </source>
</evidence>
<feature type="compositionally biased region" description="Polar residues" evidence="1">
    <location>
        <begin position="559"/>
        <end position="587"/>
    </location>
</feature>
<protein>
    <submittedName>
        <fullName evidence="3">Uncharacterized protein</fullName>
    </submittedName>
</protein>
<accession>A0A1Y1VEN0</accession>
<dbReference type="Proteomes" id="UP000193719">
    <property type="component" value="Unassembled WGS sequence"/>
</dbReference>
<dbReference type="GO" id="GO:0005886">
    <property type="term" value="C:plasma membrane"/>
    <property type="evidence" value="ECO:0007669"/>
    <property type="project" value="InterPro"/>
</dbReference>
<organism evidence="3 4">
    <name type="scientific">Piromyces finnis</name>
    <dbReference type="NCBI Taxonomy" id="1754191"/>
    <lineage>
        <taxon>Eukaryota</taxon>
        <taxon>Fungi</taxon>
        <taxon>Fungi incertae sedis</taxon>
        <taxon>Chytridiomycota</taxon>
        <taxon>Chytridiomycota incertae sedis</taxon>
        <taxon>Neocallimastigomycetes</taxon>
        <taxon>Neocallimastigales</taxon>
        <taxon>Neocallimastigaceae</taxon>
        <taxon>Piromyces</taxon>
    </lineage>
</organism>
<feature type="compositionally biased region" description="Polar residues" evidence="1">
    <location>
        <begin position="469"/>
        <end position="520"/>
    </location>
</feature>
<proteinExistence type="predicted"/>
<name>A0A1Y1VEN0_9FUNG</name>
<reference evidence="3 4" key="2">
    <citation type="submission" date="2016-08" db="EMBL/GenBank/DDBJ databases">
        <title>Pervasive Adenine N6-methylation of Active Genes in Fungi.</title>
        <authorList>
            <consortium name="DOE Joint Genome Institute"/>
            <person name="Mondo S.J."/>
            <person name="Dannebaum R.O."/>
            <person name="Kuo R.C."/>
            <person name="Labutti K."/>
            <person name="Haridas S."/>
            <person name="Kuo A."/>
            <person name="Salamov A."/>
            <person name="Ahrendt S.R."/>
            <person name="Lipzen A."/>
            <person name="Sullivan W."/>
            <person name="Andreopoulos W.B."/>
            <person name="Clum A."/>
            <person name="Lindquist E."/>
            <person name="Daum C."/>
            <person name="Ramamoorthy G.K."/>
            <person name="Gryganskyi A."/>
            <person name="Culley D."/>
            <person name="Magnuson J.K."/>
            <person name="James T.Y."/>
            <person name="O'Malley M.A."/>
            <person name="Stajich J.E."/>
            <person name="Spatafora J.W."/>
            <person name="Visel A."/>
            <person name="Grigoriev I.V."/>
        </authorList>
    </citation>
    <scope>NUCLEOTIDE SEQUENCE [LARGE SCALE GENOMIC DNA]</scope>
    <source>
        <strain evidence="4">finn</strain>
    </source>
</reference>
<feature type="region of interest" description="Disordered" evidence="1">
    <location>
        <begin position="385"/>
        <end position="416"/>
    </location>
</feature>
<dbReference type="Pfam" id="PF16944">
    <property type="entry name" value="KCH"/>
    <property type="match status" value="1"/>
</dbReference>
<dbReference type="AlphaFoldDB" id="A0A1Y1VEN0"/>
<evidence type="ECO:0000256" key="1">
    <source>
        <dbReference type="SAM" id="MobiDB-lite"/>
    </source>
</evidence>
<dbReference type="OrthoDB" id="2128042at2759"/>
<keyword evidence="2" id="KW-1133">Transmembrane helix</keyword>
<dbReference type="GO" id="GO:0015079">
    <property type="term" value="F:potassium ion transmembrane transporter activity"/>
    <property type="evidence" value="ECO:0007669"/>
    <property type="project" value="InterPro"/>
</dbReference>
<gene>
    <name evidence="3" type="ORF">BCR36DRAFT_348435</name>
</gene>
<reference evidence="3 4" key="1">
    <citation type="submission" date="2016-08" db="EMBL/GenBank/DDBJ databases">
        <title>Genomes of anaerobic fungi encode conserved fungal cellulosomes for biomass hydrolysis.</title>
        <authorList>
            <consortium name="DOE Joint Genome Institute"/>
            <person name="Haitjema C.H."/>
            <person name="Gilmore S.P."/>
            <person name="Henske J.K."/>
            <person name="Solomon K.V."/>
            <person name="De Groot R."/>
            <person name="Kuo A."/>
            <person name="Mondo S.J."/>
            <person name="Salamov A.A."/>
            <person name="Labutti K."/>
            <person name="Zhao Z."/>
            <person name="Chiniquy J."/>
            <person name="Barry K."/>
            <person name="Brewer H.M."/>
            <person name="Purvine S.O."/>
            <person name="Wright A.T."/>
            <person name="Boxma B."/>
            <person name="Van Alen T."/>
            <person name="Hackstein J.H."/>
            <person name="Baker S.E."/>
            <person name="Grigoriev I.V."/>
            <person name="O'Malley M.A."/>
        </authorList>
    </citation>
    <scope>NUCLEOTIDE SEQUENCE [LARGE SCALE GENOMIC DNA]</scope>
    <source>
        <strain evidence="4">finn</strain>
    </source>
</reference>
<evidence type="ECO:0000256" key="2">
    <source>
        <dbReference type="SAM" id="Phobius"/>
    </source>
</evidence>